<organism evidence="3 4">
    <name type="scientific">Anoxybacter fermentans</name>
    <dbReference type="NCBI Taxonomy" id="1323375"/>
    <lineage>
        <taxon>Bacteria</taxon>
        <taxon>Bacillati</taxon>
        <taxon>Bacillota</taxon>
        <taxon>Clostridia</taxon>
        <taxon>Halanaerobiales</taxon>
        <taxon>Anoxybacter</taxon>
    </lineage>
</organism>
<gene>
    <name evidence="3" type="ORF">BBF96_09660</name>
</gene>
<protein>
    <recommendedName>
        <fullName evidence="2">DUF4126 domain-containing protein</fullName>
    </recommendedName>
</protein>
<keyword evidence="1" id="KW-1133">Transmembrane helix</keyword>
<feature type="transmembrane region" description="Helical" evidence="1">
    <location>
        <begin position="138"/>
        <end position="164"/>
    </location>
</feature>
<dbReference type="AlphaFoldDB" id="A0A3S9SZB1"/>
<name>A0A3S9SZB1_9FIRM</name>
<dbReference type="InterPro" id="IPR025196">
    <property type="entry name" value="DUF4126"/>
</dbReference>
<proteinExistence type="predicted"/>
<feature type="transmembrane region" description="Helical" evidence="1">
    <location>
        <begin position="74"/>
        <end position="91"/>
    </location>
</feature>
<dbReference type="OrthoDB" id="161516at2"/>
<feature type="domain" description="DUF4126" evidence="2">
    <location>
        <begin position="8"/>
        <end position="170"/>
    </location>
</feature>
<keyword evidence="4" id="KW-1185">Reference proteome</keyword>
<accession>A0A3S9SZB1</accession>
<dbReference type="EMBL" id="CP016379">
    <property type="protein sequence ID" value="AZR73629.1"/>
    <property type="molecule type" value="Genomic_DNA"/>
</dbReference>
<dbReference type="RefSeq" id="WP_127016971.1">
    <property type="nucleotide sequence ID" value="NZ_CP016379.1"/>
</dbReference>
<feature type="transmembrane region" description="Helical" evidence="1">
    <location>
        <begin position="42"/>
        <end position="62"/>
    </location>
</feature>
<sequence>MNILWVIGLGSGLAGAAAFRAIFPLILASFTRVVNFPPALKWLQSTPVLLFLLILMVVEFLIDELPGVSFLHSIIYIAIKVLVGGILFSAAVGINPFIGIILGGLITGFLIFSRLALEPWIQREQPYFRHLEYQTIENLASIVLTIIAIAVPWFSLLVIAGLIYSTIKVAQQVA</sequence>
<dbReference type="Pfam" id="PF13548">
    <property type="entry name" value="DUF4126"/>
    <property type="match status" value="1"/>
</dbReference>
<dbReference type="Proteomes" id="UP000267250">
    <property type="component" value="Chromosome"/>
</dbReference>
<keyword evidence="1" id="KW-0812">Transmembrane</keyword>
<evidence type="ECO:0000313" key="3">
    <source>
        <dbReference type="EMBL" id="AZR73629.1"/>
    </source>
</evidence>
<reference evidence="3 4" key="1">
    <citation type="submission" date="2016-07" db="EMBL/GenBank/DDBJ databases">
        <title>Genome and transcriptome analysis of iron-reducing fermentative bacteria Anoxybacter fermentans.</title>
        <authorList>
            <person name="Zeng X."/>
            <person name="Shao Z."/>
        </authorList>
    </citation>
    <scope>NUCLEOTIDE SEQUENCE [LARGE SCALE GENOMIC DNA]</scope>
    <source>
        <strain evidence="3 4">DY22613</strain>
    </source>
</reference>
<evidence type="ECO:0000313" key="4">
    <source>
        <dbReference type="Proteomes" id="UP000267250"/>
    </source>
</evidence>
<keyword evidence="1" id="KW-0472">Membrane</keyword>
<evidence type="ECO:0000256" key="1">
    <source>
        <dbReference type="SAM" id="Phobius"/>
    </source>
</evidence>
<dbReference type="KEGG" id="aft:BBF96_09660"/>
<evidence type="ECO:0000259" key="2">
    <source>
        <dbReference type="Pfam" id="PF13548"/>
    </source>
</evidence>
<feature type="transmembrane region" description="Helical" evidence="1">
    <location>
        <begin position="97"/>
        <end position="117"/>
    </location>
</feature>